<dbReference type="EMBL" id="JAENIB010000012">
    <property type="protein sequence ID" value="MBK1933285.1"/>
    <property type="molecule type" value="Genomic_DNA"/>
</dbReference>
<evidence type="ECO:0000313" key="6">
    <source>
        <dbReference type="Proteomes" id="UP001220209"/>
    </source>
</evidence>
<evidence type="ECO:0000313" key="4">
    <source>
        <dbReference type="Proteomes" id="UP000611459"/>
    </source>
</evidence>
<protein>
    <submittedName>
        <fullName evidence="1">Uncharacterized protein</fullName>
    </submittedName>
</protein>
<dbReference type="Proteomes" id="UP000664048">
    <property type="component" value="Unassembled WGS sequence"/>
</dbReference>
<proteinExistence type="predicted"/>
<dbReference type="RefSeq" id="WP_135370805.1">
    <property type="nucleotide sequence ID" value="NZ_AP018359.1"/>
</dbReference>
<dbReference type="Proteomes" id="UP000611459">
    <property type="component" value="Unassembled WGS sequence"/>
</dbReference>
<evidence type="ECO:0000313" key="1">
    <source>
        <dbReference type="EMBL" id="MBK1933285.1"/>
    </source>
</evidence>
<evidence type="ECO:0000313" key="2">
    <source>
        <dbReference type="EMBL" id="MBO1831507.1"/>
    </source>
</evidence>
<dbReference type="AlphaFoldDB" id="A0AAP1YAQ6"/>
<name>A0AAP1YAQ6_9BURK</name>
<reference evidence="3 6" key="3">
    <citation type="submission" date="2021-12" db="EMBL/GenBank/DDBJ databases">
        <title>Genomic and phenotypic characterization of three Burkholderia contaminans isolates recovered from different sources.</title>
        <authorList>
            <person name="Lopez De Volder A."/>
            <person name="Fan Y."/>
            <person name="Nunvar J."/>
            <person name="Herrera T."/>
            <person name="Timp W."/>
            <person name="Degrossi J."/>
        </authorList>
    </citation>
    <scope>NUCLEOTIDE SEQUENCE [LARGE SCALE GENOMIC DNA]</scope>
    <source>
        <strain evidence="3 6">LMG 23361</strain>
    </source>
</reference>
<gene>
    <name evidence="2" type="ORF">J4M89_19220</name>
    <name evidence="1" type="ORF">JIN94_25675</name>
    <name evidence="3" type="ORF">LXE91_34175</name>
</gene>
<sequence>MLLDIQTIRGSSPVMERRLYYRIFQNSDTQTFACMTECVDSCAAKFLTIDRDPQRSFFIRNNHADRTDGLENRWCLPRHVADATSSRADVHQPLLAPIQQRKTVDTCYNLWRTATPYMQAATVSRWGNEYRAR</sequence>
<reference evidence="1" key="1">
    <citation type="submission" date="2021-01" db="EMBL/GenBank/DDBJ databases">
        <title>Outbreak of Burkholderia contaminns endophthalmitis traced to a clinical ventilation system.</title>
        <authorList>
            <person name="Lipuma J."/>
            <person name="Spilker T."/>
            <person name="Kratholm J."/>
        </authorList>
    </citation>
    <scope>NUCLEOTIDE SEQUENCE</scope>
    <source>
        <strain evidence="1">HI4954</strain>
    </source>
</reference>
<dbReference type="EMBL" id="CP090642">
    <property type="protein sequence ID" value="WFN22997.1"/>
    <property type="molecule type" value="Genomic_DNA"/>
</dbReference>
<dbReference type="EMBL" id="JAGEMX010000005">
    <property type="protein sequence ID" value="MBO1831507.1"/>
    <property type="molecule type" value="Genomic_DNA"/>
</dbReference>
<keyword evidence="5" id="KW-1185">Reference proteome</keyword>
<evidence type="ECO:0000313" key="3">
    <source>
        <dbReference type="EMBL" id="WFN22997.1"/>
    </source>
</evidence>
<reference evidence="2 5" key="2">
    <citation type="submission" date="2021-03" db="EMBL/GenBank/DDBJ databases">
        <title>Clinical course, treatment and visual outcome of an outbreak of Burkholderia contaminans endophthalmitis following cataract surgery.</title>
        <authorList>
            <person name="Lind C."/>
            <person name="Olsen K."/>
            <person name="Angelsen N.K."/>
            <person name="Krefting E.A."/>
            <person name="Fossen K."/>
            <person name="Gravningen K."/>
            <person name="Depoorter E."/>
            <person name="Vandamme P."/>
            <person name="Bertelsen G."/>
        </authorList>
    </citation>
    <scope>NUCLEOTIDE SEQUENCE [LARGE SCALE GENOMIC DNA]</scope>
    <source>
        <strain evidence="2 5">51242556</strain>
    </source>
</reference>
<dbReference type="GeneID" id="93195203"/>
<dbReference type="Proteomes" id="UP001220209">
    <property type="component" value="Chromosome 3"/>
</dbReference>
<organism evidence="1 4">
    <name type="scientific">Burkholderia contaminans</name>
    <dbReference type="NCBI Taxonomy" id="488447"/>
    <lineage>
        <taxon>Bacteria</taxon>
        <taxon>Pseudomonadati</taxon>
        <taxon>Pseudomonadota</taxon>
        <taxon>Betaproteobacteria</taxon>
        <taxon>Burkholderiales</taxon>
        <taxon>Burkholderiaceae</taxon>
        <taxon>Burkholderia</taxon>
        <taxon>Burkholderia cepacia complex</taxon>
    </lineage>
</organism>
<accession>A0AAP1YAQ6</accession>
<evidence type="ECO:0000313" key="5">
    <source>
        <dbReference type="Proteomes" id="UP000664048"/>
    </source>
</evidence>